<dbReference type="EMBL" id="CAXHTA020000016">
    <property type="protein sequence ID" value="CAL5226986.1"/>
    <property type="molecule type" value="Genomic_DNA"/>
</dbReference>
<dbReference type="Gene3D" id="1.20.1250.20">
    <property type="entry name" value="MFS general substrate transporter like domains"/>
    <property type="match status" value="2"/>
</dbReference>
<dbReference type="InterPro" id="IPR020846">
    <property type="entry name" value="MFS_dom"/>
</dbReference>
<comment type="subcellular location">
    <subcellularLocation>
        <location evidence="1">Membrane</location>
        <topology evidence="1">Multi-pass membrane protein</topology>
    </subcellularLocation>
</comment>
<dbReference type="InterPro" id="IPR036259">
    <property type="entry name" value="MFS_trans_sf"/>
</dbReference>
<evidence type="ECO:0000256" key="7">
    <source>
        <dbReference type="SAM" id="Phobius"/>
    </source>
</evidence>
<evidence type="ECO:0000256" key="5">
    <source>
        <dbReference type="ARBA" id="ARBA00023136"/>
    </source>
</evidence>
<organism evidence="9 10">
    <name type="scientific">Coccomyxa viridis</name>
    <dbReference type="NCBI Taxonomy" id="1274662"/>
    <lineage>
        <taxon>Eukaryota</taxon>
        <taxon>Viridiplantae</taxon>
        <taxon>Chlorophyta</taxon>
        <taxon>core chlorophytes</taxon>
        <taxon>Trebouxiophyceae</taxon>
        <taxon>Trebouxiophyceae incertae sedis</taxon>
        <taxon>Coccomyxaceae</taxon>
        <taxon>Coccomyxa</taxon>
    </lineage>
</organism>
<feature type="transmembrane region" description="Helical" evidence="7">
    <location>
        <begin position="412"/>
        <end position="436"/>
    </location>
</feature>
<evidence type="ECO:0000313" key="10">
    <source>
        <dbReference type="Proteomes" id="UP001497392"/>
    </source>
</evidence>
<keyword evidence="2" id="KW-0813">Transport</keyword>
<evidence type="ECO:0000259" key="8">
    <source>
        <dbReference type="PROSITE" id="PS50850"/>
    </source>
</evidence>
<feature type="compositionally biased region" description="Low complexity" evidence="6">
    <location>
        <begin position="496"/>
        <end position="509"/>
    </location>
</feature>
<evidence type="ECO:0000256" key="2">
    <source>
        <dbReference type="ARBA" id="ARBA00022448"/>
    </source>
</evidence>
<protein>
    <submittedName>
        <fullName evidence="9">G9873 protein</fullName>
    </submittedName>
</protein>
<feature type="transmembrane region" description="Helical" evidence="7">
    <location>
        <begin position="323"/>
        <end position="343"/>
    </location>
</feature>
<gene>
    <name evidence="9" type="primary">g9873</name>
    <name evidence="9" type="ORF">VP750_LOCUS8892</name>
</gene>
<dbReference type="PROSITE" id="PS50850">
    <property type="entry name" value="MFS"/>
    <property type="match status" value="1"/>
</dbReference>
<feature type="transmembrane region" description="Helical" evidence="7">
    <location>
        <begin position="268"/>
        <end position="289"/>
    </location>
</feature>
<dbReference type="PANTHER" id="PTHR43791:SF36">
    <property type="entry name" value="TRANSPORTER, PUTATIVE (AFU_ORTHOLOGUE AFUA_6G08340)-RELATED"/>
    <property type="match status" value="1"/>
</dbReference>
<feature type="transmembrane region" description="Helical" evidence="7">
    <location>
        <begin position="73"/>
        <end position="92"/>
    </location>
</feature>
<name>A0ABP1G3W2_9CHLO</name>
<keyword evidence="10" id="KW-1185">Reference proteome</keyword>
<dbReference type="InterPro" id="IPR011701">
    <property type="entry name" value="MFS"/>
</dbReference>
<accession>A0ABP1G3W2</accession>
<reference evidence="9 10" key="1">
    <citation type="submission" date="2024-06" db="EMBL/GenBank/DDBJ databases">
        <authorList>
            <person name="Kraege A."/>
            <person name="Thomma B."/>
        </authorList>
    </citation>
    <scope>NUCLEOTIDE SEQUENCE [LARGE SCALE GENOMIC DNA]</scope>
</reference>
<keyword evidence="3 7" id="KW-0812">Transmembrane</keyword>
<feature type="transmembrane region" description="Helical" evidence="7">
    <location>
        <begin position="200"/>
        <end position="220"/>
    </location>
</feature>
<keyword evidence="5 7" id="KW-0472">Membrane</keyword>
<feature type="region of interest" description="Disordered" evidence="6">
    <location>
        <begin position="474"/>
        <end position="522"/>
    </location>
</feature>
<feature type="domain" description="Major facilitator superfamily (MFS) profile" evidence="8">
    <location>
        <begin position="40"/>
        <end position="468"/>
    </location>
</feature>
<feature type="transmembrane region" description="Helical" evidence="7">
    <location>
        <begin position="379"/>
        <end position="400"/>
    </location>
</feature>
<evidence type="ECO:0000256" key="6">
    <source>
        <dbReference type="SAM" id="MobiDB-lite"/>
    </source>
</evidence>
<evidence type="ECO:0000256" key="1">
    <source>
        <dbReference type="ARBA" id="ARBA00004141"/>
    </source>
</evidence>
<evidence type="ECO:0000313" key="9">
    <source>
        <dbReference type="EMBL" id="CAL5226986.1"/>
    </source>
</evidence>
<feature type="transmembrane region" description="Helical" evidence="7">
    <location>
        <begin position="131"/>
        <end position="152"/>
    </location>
</feature>
<proteinExistence type="predicted"/>
<sequence length="522" mass="55982">MGGDATESAALSHNDVAHSPAAAAPKLNTKAIIRKVQCFMLPWLWLMVFSTYIDRSNLSFAAFQFKADIHLSNTVYGLGASIFFVGYCVSQIPSNQLLRIFGSSTWLTTLIISWGIVSGFGALISSPTGYIVQRLILGIVEAGTFPGMWVHITVFHSSQETGPALAMVATSTALSQVIGAPIAAGLMLMDGIHGLRGWKWLFMLEGVATVLFGIVFYFLLPKTPEKAYFLKQEERNWLANRQRREQEIRAGHNSKTGGTLQSFSNWRIYWLAIAWLVEETVRYGILFWVPLLLDGIISGHFNGQTTVAIKRSVRDQALYSAKLALISAILYVIAAIAMTYIAWSSKKFNERNWHIGIPLILSGIGFIATPYAVAHRGTVAGFALLCIGSFTFCTFGPAWGWPAEIFHGPARISGCAIFNSFGAAGGIIGPALIGALSDKYSYGAAMITLGAFNLLAALLFITFPGASKEDQAAALAAEREANADATAAPPPSNGKSATADAAAAPSGTARPTDAAMRPKAAV</sequence>
<feature type="transmembrane region" description="Helical" evidence="7">
    <location>
        <begin position="164"/>
        <end position="188"/>
    </location>
</feature>
<feature type="transmembrane region" description="Helical" evidence="7">
    <location>
        <begin position="36"/>
        <end position="53"/>
    </location>
</feature>
<keyword evidence="4 7" id="KW-1133">Transmembrane helix</keyword>
<evidence type="ECO:0000256" key="4">
    <source>
        <dbReference type="ARBA" id="ARBA00022989"/>
    </source>
</evidence>
<dbReference type="PANTHER" id="PTHR43791">
    <property type="entry name" value="PERMEASE-RELATED"/>
    <property type="match status" value="1"/>
</dbReference>
<dbReference type="Pfam" id="PF07690">
    <property type="entry name" value="MFS_1"/>
    <property type="match status" value="1"/>
</dbReference>
<feature type="transmembrane region" description="Helical" evidence="7">
    <location>
        <begin position="355"/>
        <end position="373"/>
    </location>
</feature>
<evidence type="ECO:0000256" key="3">
    <source>
        <dbReference type="ARBA" id="ARBA00022692"/>
    </source>
</evidence>
<feature type="transmembrane region" description="Helical" evidence="7">
    <location>
        <begin position="104"/>
        <end position="125"/>
    </location>
</feature>
<dbReference type="SUPFAM" id="SSF103473">
    <property type="entry name" value="MFS general substrate transporter"/>
    <property type="match status" value="1"/>
</dbReference>
<feature type="transmembrane region" description="Helical" evidence="7">
    <location>
        <begin position="442"/>
        <end position="461"/>
    </location>
</feature>
<comment type="caution">
    <text evidence="9">The sequence shown here is derived from an EMBL/GenBank/DDBJ whole genome shotgun (WGS) entry which is preliminary data.</text>
</comment>
<dbReference type="Proteomes" id="UP001497392">
    <property type="component" value="Unassembled WGS sequence"/>
</dbReference>